<gene>
    <name evidence="7" type="ORF">CP982_13415</name>
    <name evidence="6" type="ORF">FHS40_002093</name>
</gene>
<reference evidence="7 8" key="1">
    <citation type="submission" date="2017-09" db="EMBL/GenBank/DDBJ databases">
        <authorList>
            <person name="Lee N."/>
            <person name="Cho B.-K."/>
        </authorList>
    </citation>
    <scope>NUCLEOTIDE SEQUENCE [LARGE SCALE GENOMIC DNA]</scope>
    <source>
        <strain evidence="7 8">ATCC 27465</strain>
    </source>
</reference>
<dbReference type="Proteomes" id="UP000326505">
    <property type="component" value="Chromosome"/>
</dbReference>
<evidence type="ECO:0000313" key="9">
    <source>
        <dbReference type="Proteomes" id="UP000549009"/>
    </source>
</evidence>
<protein>
    <submittedName>
        <fullName evidence="6">ADP-ribose pyrophosphatase YjhB (NUDIX family)</fullName>
    </submittedName>
    <submittedName>
        <fullName evidence="7">NUDIX hydrolase</fullName>
    </submittedName>
</protein>
<dbReference type="AlphaFoldDB" id="A0A5P2X3M4"/>
<evidence type="ECO:0000256" key="2">
    <source>
        <dbReference type="ARBA" id="ARBA00005582"/>
    </source>
</evidence>
<evidence type="ECO:0000313" key="7">
    <source>
        <dbReference type="EMBL" id="QEV59607.1"/>
    </source>
</evidence>
<dbReference type="InterPro" id="IPR020084">
    <property type="entry name" value="NUDIX_hydrolase_CS"/>
</dbReference>
<dbReference type="GO" id="GO:0016787">
    <property type="term" value="F:hydrolase activity"/>
    <property type="evidence" value="ECO:0007669"/>
    <property type="project" value="UniProtKB-KW"/>
</dbReference>
<dbReference type="InterPro" id="IPR020476">
    <property type="entry name" value="Nudix_hydrolase"/>
</dbReference>
<evidence type="ECO:0000259" key="5">
    <source>
        <dbReference type="PROSITE" id="PS51462"/>
    </source>
</evidence>
<evidence type="ECO:0000256" key="3">
    <source>
        <dbReference type="ARBA" id="ARBA00022801"/>
    </source>
</evidence>
<dbReference type="PANTHER" id="PTHR43046">
    <property type="entry name" value="GDP-MANNOSE MANNOSYL HYDROLASE"/>
    <property type="match status" value="1"/>
</dbReference>
<sequence length="170" mass="18496">MHGDMDPTEQPARRLGCVAFIRNQEGDVLMVKPKCKHADKRLGWQLPGGNAHKGEHIADAAVREVKEETGLTLPITHYLCVDQVPESEDGTSAEGINFVCDGGQLSAEEAADVTLPDAARSELAAVAWVPMSRLDYFAHAYQVRRIHNAAQALAWGKRLPLYVLGEPATA</sequence>
<keyword evidence="9" id="KW-1185">Reference proteome</keyword>
<evidence type="ECO:0000256" key="1">
    <source>
        <dbReference type="ARBA" id="ARBA00001946"/>
    </source>
</evidence>
<evidence type="ECO:0000313" key="8">
    <source>
        <dbReference type="Proteomes" id="UP000326505"/>
    </source>
</evidence>
<dbReference type="InterPro" id="IPR015797">
    <property type="entry name" value="NUDIX_hydrolase-like_dom_sf"/>
</dbReference>
<evidence type="ECO:0000313" key="6">
    <source>
        <dbReference type="EMBL" id="MBB5103040.1"/>
    </source>
</evidence>
<dbReference type="KEGG" id="sspb:CP982_13415"/>
<dbReference type="RefSeq" id="WP_150510731.1">
    <property type="nucleotide sequence ID" value="NZ_BMSQ01000004.1"/>
</dbReference>
<dbReference type="Gene3D" id="3.90.79.10">
    <property type="entry name" value="Nucleoside Triphosphate Pyrophosphohydrolase"/>
    <property type="match status" value="1"/>
</dbReference>
<organism evidence="7 8">
    <name type="scientific">Streptomyces spectabilis</name>
    <dbReference type="NCBI Taxonomy" id="68270"/>
    <lineage>
        <taxon>Bacteria</taxon>
        <taxon>Bacillati</taxon>
        <taxon>Actinomycetota</taxon>
        <taxon>Actinomycetes</taxon>
        <taxon>Kitasatosporales</taxon>
        <taxon>Streptomycetaceae</taxon>
        <taxon>Streptomyces</taxon>
    </lineage>
</organism>
<dbReference type="Proteomes" id="UP000549009">
    <property type="component" value="Unassembled WGS sequence"/>
</dbReference>
<dbReference type="EMBL" id="JACHJD010000003">
    <property type="protein sequence ID" value="MBB5103040.1"/>
    <property type="molecule type" value="Genomic_DNA"/>
</dbReference>
<keyword evidence="3 4" id="KW-0378">Hydrolase</keyword>
<dbReference type="InterPro" id="IPR000086">
    <property type="entry name" value="NUDIX_hydrolase_dom"/>
</dbReference>
<feature type="domain" description="Nudix hydrolase" evidence="5">
    <location>
        <begin position="12"/>
        <end position="151"/>
    </location>
</feature>
<dbReference type="PRINTS" id="PR00502">
    <property type="entry name" value="NUDIXFAMILY"/>
</dbReference>
<dbReference type="Pfam" id="PF00293">
    <property type="entry name" value="NUDIX"/>
    <property type="match status" value="1"/>
</dbReference>
<dbReference type="OrthoDB" id="3872197at2"/>
<proteinExistence type="inferred from homology"/>
<name>A0A5P2X3M4_STRST</name>
<evidence type="ECO:0000256" key="4">
    <source>
        <dbReference type="RuleBase" id="RU003476"/>
    </source>
</evidence>
<dbReference type="SUPFAM" id="SSF55811">
    <property type="entry name" value="Nudix"/>
    <property type="match status" value="1"/>
</dbReference>
<dbReference type="PROSITE" id="PS00893">
    <property type="entry name" value="NUDIX_BOX"/>
    <property type="match status" value="1"/>
</dbReference>
<dbReference type="PANTHER" id="PTHR43046:SF14">
    <property type="entry name" value="MUTT_NUDIX FAMILY PROTEIN"/>
    <property type="match status" value="1"/>
</dbReference>
<reference evidence="6 9" key="2">
    <citation type="submission" date="2020-08" db="EMBL/GenBank/DDBJ databases">
        <title>Genomic Encyclopedia of Type Strains, Phase III (KMG-III): the genomes of soil and plant-associated and newly described type strains.</title>
        <authorList>
            <person name="Whitman W."/>
        </authorList>
    </citation>
    <scope>NUCLEOTIDE SEQUENCE [LARGE SCALE GENOMIC DNA]</scope>
    <source>
        <strain evidence="6 9">CECT 3146</strain>
    </source>
</reference>
<dbReference type="PROSITE" id="PS51462">
    <property type="entry name" value="NUDIX"/>
    <property type="match status" value="1"/>
</dbReference>
<comment type="cofactor">
    <cofactor evidence="1">
        <name>Mg(2+)</name>
        <dbReference type="ChEBI" id="CHEBI:18420"/>
    </cofactor>
</comment>
<dbReference type="EMBL" id="CP023690">
    <property type="protein sequence ID" value="QEV59607.1"/>
    <property type="molecule type" value="Genomic_DNA"/>
</dbReference>
<comment type="similarity">
    <text evidence="2 4">Belongs to the Nudix hydrolase family.</text>
</comment>
<accession>A0A5P2X3M4</accession>